<evidence type="ECO:0000313" key="4">
    <source>
        <dbReference type="EMBL" id="CAL4766526.1"/>
    </source>
</evidence>
<organism evidence="3">
    <name type="scientific">Cladocopium goreaui</name>
    <dbReference type="NCBI Taxonomy" id="2562237"/>
    <lineage>
        <taxon>Eukaryota</taxon>
        <taxon>Sar</taxon>
        <taxon>Alveolata</taxon>
        <taxon>Dinophyceae</taxon>
        <taxon>Suessiales</taxon>
        <taxon>Symbiodiniaceae</taxon>
        <taxon>Cladocopium</taxon>
    </lineage>
</organism>
<feature type="region of interest" description="Disordered" evidence="2">
    <location>
        <begin position="479"/>
        <end position="507"/>
    </location>
</feature>
<dbReference type="EMBL" id="CAMXCT030000467">
    <property type="protein sequence ID" value="CAL4766526.1"/>
    <property type="molecule type" value="Genomic_DNA"/>
</dbReference>
<keyword evidence="5" id="KW-1185">Reference proteome</keyword>
<feature type="region of interest" description="Disordered" evidence="2">
    <location>
        <begin position="428"/>
        <end position="456"/>
    </location>
</feature>
<reference evidence="3" key="1">
    <citation type="submission" date="2022-10" db="EMBL/GenBank/DDBJ databases">
        <authorList>
            <person name="Chen Y."/>
            <person name="Dougan E. K."/>
            <person name="Chan C."/>
            <person name="Rhodes N."/>
            <person name="Thang M."/>
        </authorList>
    </citation>
    <scope>NUCLEOTIDE SEQUENCE</scope>
</reference>
<dbReference type="AlphaFoldDB" id="A0A9P1BTJ7"/>
<dbReference type="EMBL" id="CAMXCT010000467">
    <property type="protein sequence ID" value="CAI3979214.1"/>
    <property type="molecule type" value="Genomic_DNA"/>
</dbReference>
<proteinExistence type="predicted"/>
<accession>A0A9P1BTJ7</accession>
<protein>
    <submittedName>
        <fullName evidence="3">Uncharacterized protein</fullName>
    </submittedName>
</protein>
<dbReference type="EMBL" id="CAMXCT020000467">
    <property type="protein sequence ID" value="CAL1132589.1"/>
    <property type="molecule type" value="Genomic_DNA"/>
</dbReference>
<evidence type="ECO:0000256" key="2">
    <source>
        <dbReference type="SAM" id="MobiDB-lite"/>
    </source>
</evidence>
<dbReference type="OrthoDB" id="437431at2759"/>
<name>A0A9P1BTJ7_9DINO</name>
<comment type="caution">
    <text evidence="3">The sequence shown here is derived from an EMBL/GenBank/DDBJ whole genome shotgun (WGS) entry which is preliminary data.</text>
</comment>
<dbReference type="SUPFAM" id="SSF47391">
    <property type="entry name" value="Dimerization-anchoring domain of cAMP-dependent PK regulatory subunit"/>
    <property type="match status" value="1"/>
</dbReference>
<evidence type="ECO:0000256" key="1">
    <source>
        <dbReference type="SAM" id="Coils"/>
    </source>
</evidence>
<feature type="compositionally biased region" description="Basic and acidic residues" evidence="2">
    <location>
        <begin position="436"/>
        <end position="455"/>
    </location>
</feature>
<evidence type="ECO:0000313" key="3">
    <source>
        <dbReference type="EMBL" id="CAI3979214.1"/>
    </source>
</evidence>
<reference evidence="4 5" key="2">
    <citation type="submission" date="2024-05" db="EMBL/GenBank/DDBJ databases">
        <authorList>
            <person name="Chen Y."/>
            <person name="Shah S."/>
            <person name="Dougan E. K."/>
            <person name="Thang M."/>
            <person name="Chan C."/>
        </authorList>
    </citation>
    <scope>NUCLEOTIDE SEQUENCE [LARGE SCALE GENOMIC DNA]</scope>
</reference>
<feature type="compositionally biased region" description="Basic and acidic residues" evidence="2">
    <location>
        <begin position="487"/>
        <end position="506"/>
    </location>
</feature>
<dbReference type="Proteomes" id="UP001152797">
    <property type="component" value="Unassembled WGS sequence"/>
</dbReference>
<evidence type="ECO:0000313" key="5">
    <source>
        <dbReference type="Proteomes" id="UP001152797"/>
    </source>
</evidence>
<feature type="coiled-coil region" evidence="1">
    <location>
        <begin position="613"/>
        <end position="651"/>
    </location>
</feature>
<sequence>MAGMEIRIDSVEGQATPKDTFVSMRVGDYQKQSRFGSAKTYRFPQMEDEHRFARIEVFHRIGHLTVNLDNLPANEPVEVPVDLPELKLLPMKLAILSDTVEPKTDQKAKQQKAKNKVDAAQKYLAEHHVEEVIADAIREVIHEKPSDPHAFLSAQILKHAAKKQAEMQAEMLELPMTDNMVIANDLVDHSAPKLAAPLSPAEVPFRQYYNDHIRSLDAKQMENLYAKFATTPKAGLPPKSAAPAAPAAPAPVVELLPFRNYYALNVRPLNSDAMQKLYSKFPSQPKPAPKQTQAVAAPAEVVPFAKRPSVGTWLSSAPKKVKNEAGQAVMSCKNRQRGLRKNFTDPKAPAVKEAPKAATKPVVPVVAVVAMTPFRDYYLSNVRSLPGMEKIYAKFPAQPKPASKPAAAASEVATEVVPFAKRPSVGTWLSPAPKKLGGEQKAEKSSEPEAAKPVKETPAAPVVQLLPFRFAKRPSVGTWLSPAPKKLGGEQKAEKSSEPEAAKPVKETPAAPVVQLLPFRDYYAAQVRSLPGMEKIYAKFPAQPKPVSKPKDTVAAPASSETKTTLFQHKPSVATWLNAVPLRKAAPVPPSILDRSHSRIVAMGKEEIVEAVVKEIRQKEQAFECQIKKKEEEFASELQRKDEEIARLKALLSK</sequence>
<gene>
    <name evidence="3" type="ORF">C1SCF055_LOCUS7183</name>
</gene>
<feature type="region of interest" description="Disordered" evidence="2">
    <location>
        <begin position="544"/>
        <end position="564"/>
    </location>
</feature>
<keyword evidence="1" id="KW-0175">Coiled coil</keyword>